<protein>
    <submittedName>
        <fullName evidence="2">Uncharacterized protein</fullName>
    </submittedName>
</protein>
<feature type="compositionally biased region" description="Polar residues" evidence="1">
    <location>
        <begin position="296"/>
        <end position="306"/>
    </location>
</feature>
<comment type="caution">
    <text evidence="2">The sequence shown here is derived from an EMBL/GenBank/DDBJ whole genome shotgun (WGS) entry which is preliminary data.</text>
</comment>
<accession>A0A550CK47</accession>
<dbReference type="Proteomes" id="UP000320762">
    <property type="component" value="Unassembled WGS sequence"/>
</dbReference>
<evidence type="ECO:0000313" key="3">
    <source>
        <dbReference type="EMBL" id="TRM65249.1"/>
    </source>
</evidence>
<dbReference type="EMBL" id="VDMD01000005">
    <property type="protein sequence ID" value="TRM65249.1"/>
    <property type="molecule type" value="Genomic_DNA"/>
</dbReference>
<dbReference type="EMBL" id="VDMD01000006">
    <property type="protein sequence ID" value="TRM65133.1"/>
    <property type="molecule type" value="Genomic_DNA"/>
</dbReference>
<reference evidence="2" key="2">
    <citation type="submission" date="2019-06" db="EMBL/GenBank/DDBJ databases">
        <authorList>
            <consortium name="DOE Joint Genome Institute"/>
            <person name="Ahrendt S.R."/>
            <person name="Cantor M.N."/>
            <person name="Hua S.X."/>
        </authorList>
    </citation>
    <scope>NUCLEOTIDE SEQUENCE</scope>
    <source>
        <strain evidence="2">NL-1724</strain>
    </source>
</reference>
<gene>
    <name evidence="3" type="ORF">BD626DRAFT_398778</name>
    <name evidence="2" type="ORF">BD626DRAFT_400236</name>
</gene>
<reference evidence="2 4" key="1">
    <citation type="journal article" date="2019" name="New Phytol.">
        <title>Comparative genomics reveals unique wood-decay strategies and fruiting body development in the Schizophyllaceae.</title>
        <authorList>
            <person name="Almasi E."/>
            <person name="Sahu N."/>
            <person name="Krizsan K."/>
            <person name="Balint B."/>
            <person name="Kovacs G.M."/>
            <person name="Kiss B."/>
            <person name="Cseklye J."/>
            <person name="Drula E."/>
            <person name="Henrissat B."/>
            <person name="Nagy I."/>
            <person name="Chovatia M."/>
            <person name="Adam C."/>
            <person name="LaButti K."/>
            <person name="Lipzen A."/>
            <person name="Riley R."/>
            <person name="Grigoriev I.V."/>
            <person name="Nagy L.G."/>
        </authorList>
    </citation>
    <scope>NUCLEOTIDE SEQUENCE [LARGE SCALE GENOMIC DNA]</scope>
    <source>
        <strain evidence="2 4">NL-1724</strain>
    </source>
</reference>
<evidence type="ECO:0000256" key="1">
    <source>
        <dbReference type="SAM" id="MobiDB-lite"/>
    </source>
</evidence>
<dbReference type="AlphaFoldDB" id="A0A550CK47"/>
<keyword evidence="4" id="KW-1185">Reference proteome</keyword>
<organism evidence="2 4">
    <name type="scientific">Schizophyllum amplum</name>
    <dbReference type="NCBI Taxonomy" id="97359"/>
    <lineage>
        <taxon>Eukaryota</taxon>
        <taxon>Fungi</taxon>
        <taxon>Dikarya</taxon>
        <taxon>Basidiomycota</taxon>
        <taxon>Agaricomycotina</taxon>
        <taxon>Agaricomycetes</taxon>
        <taxon>Agaricomycetidae</taxon>
        <taxon>Agaricales</taxon>
        <taxon>Schizophyllaceae</taxon>
        <taxon>Schizophyllum</taxon>
    </lineage>
</organism>
<feature type="non-terminal residue" evidence="2">
    <location>
        <position position="316"/>
    </location>
</feature>
<name>A0A550CK47_9AGAR</name>
<evidence type="ECO:0000313" key="2">
    <source>
        <dbReference type="EMBL" id="TRM65133.1"/>
    </source>
</evidence>
<sequence length="316" mass="35682">MTFHWDPVTFSAKDFQCYRVEDTYISKPKHQPCLTPSCVSSDGPSEYPLDLASPMQFSYAVPYAALTPTHVSHPDNPILWLISLPDVKIVETISHGWHLDKPLMEAWIDLELRLIAIRKILIQHATHPNLPVSYTSWVLPCFYGYRRGHESCNIAWKCAARSRDALAIFMAECRFLVMSNAAVTDSRGRIDVGVLHDLLSSAGQPFHYAWLNALVDAWRVPCAGVFVDPRHCVMTVYVLQMVHTGVPVYFVWGTLEDIKKLRMPGRQCPYSDFIPSDANVGGAHIHLEPSAELRSPSATPSQQAGETYNGFMRRRR</sequence>
<feature type="region of interest" description="Disordered" evidence="1">
    <location>
        <begin position="291"/>
        <end position="316"/>
    </location>
</feature>
<proteinExistence type="predicted"/>
<evidence type="ECO:0000313" key="4">
    <source>
        <dbReference type="Proteomes" id="UP000320762"/>
    </source>
</evidence>